<keyword evidence="2" id="KW-0863">Zinc-finger</keyword>
<accession>A0A6P8YZ41</accession>
<feature type="domain" description="CHHC U11-48K-type" evidence="4">
    <location>
        <begin position="64"/>
        <end position="91"/>
    </location>
</feature>
<dbReference type="AlphaFoldDB" id="A0A6P8YZ41"/>
<sequence>MENSVCYCFCGGLKQSKMSVSVEDRRKYLMDLEEYINKSKQQLSSILNSLNWSHDSLMEEEPKMVSCPLNPEHRMPQRSLDRHLKKCSLRQEGYQSDEEFLTASEFPSSSTVLGPEKFQEALFKATSSHVDNLAPGSTEPRPPPRTSARLLTDFSPSERNALHEDVISRTSRPLITAEELQLPSFNDNKQSRPKSKLELLAEQRDAKRRRVTHKKVHTSRKTHTEVLREVIRNQMEYIQSQDSETKSGPSTE</sequence>
<keyword evidence="3" id="KW-0862">Zinc</keyword>
<dbReference type="InterPro" id="IPR051591">
    <property type="entry name" value="UPF0224_FAM112_RNA_Proc"/>
</dbReference>
<evidence type="ECO:0000313" key="6">
    <source>
        <dbReference type="RefSeq" id="XP_034239537.1"/>
    </source>
</evidence>
<name>A0A6P8YZ41_THRPL</name>
<dbReference type="Proteomes" id="UP000515158">
    <property type="component" value="Unplaced"/>
</dbReference>
<dbReference type="GeneID" id="117644306"/>
<dbReference type="RefSeq" id="XP_034239537.1">
    <property type="nucleotide sequence ID" value="XM_034383646.1"/>
</dbReference>
<gene>
    <name evidence="6" type="primary">LOC117644306</name>
</gene>
<dbReference type="PROSITE" id="PS51800">
    <property type="entry name" value="ZF_CHHC_U11_48K"/>
    <property type="match status" value="1"/>
</dbReference>
<dbReference type="GO" id="GO:0008270">
    <property type="term" value="F:zinc ion binding"/>
    <property type="evidence" value="ECO:0007669"/>
    <property type="project" value="UniProtKB-KW"/>
</dbReference>
<evidence type="ECO:0000313" key="5">
    <source>
        <dbReference type="Proteomes" id="UP000515158"/>
    </source>
</evidence>
<organism evidence="6">
    <name type="scientific">Thrips palmi</name>
    <name type="common">Melon thrips</name>
    <dbReference type="NCBI Taxonomy" id="161013"/>
    <lineage>
        <taxon>Eukaryota</taxon>
        <taxon>Metazoa</taxon>
        <taxon>Ecdysozoa</taxon>
        <taxon>Arthropoda</taxon>
        <taxon>Hexapoda</taxon>
        <taxon>Insecta</taxon>
        <taxon>Pterygota</taxon>
        <taxon>Neoptera</taxon>
        <taxon>Paraneoptera</taxon>
        <taxon>Thysanoptera</taxon>
        <taxon>Terebrantia</taxon>
        <taxon>Thripoidea</taxon>
        <taxon>Thripidae</taxon>
        <taxon>Thrips</taxon>
    </lineage>
</organism>
<keyword evidence="5" id="KW-1185">Reference proteome</keyword>
<dbReference type="GO" id="GO:0005654">
    <property type="term" value="C:nucleoplasm"/>
    <property type="evidence" value="ECO:0007669"/>
    <property type="project" value="TreeGrafter"/>
</dbReference>
<evidence type="ECO:0000259" key="4">
    <source>
        <dbReference type="PROSITE" id="PS51800"/>
    </source>
</evidence>
<evidence type="ECO:0000256" key="2">
    <source>
        <dbReference type="ARBA" id="ARBA00022771"/>
    </source>
</evidence>
<dbReference type="GO" id="GO:0005689">
    <property type="term" value="C:U12-type spliceosomal complex"/>
    <property type="evidence" value="ECO:0007669"/>
    <property type="project" value="TreeGrafter"/>
</dbReference>
<dbReference type="OrthoDB" id="69229at2759"/>
<evidence type="ECO:0000256" key="3">
    <source>
        <dbReference type="ARBA" id="ARBA00022833"/>
    </source>
</evidence>
<proteinExistence type="predicted"/>
<reference evidence="6" key="1">
    <citation type="submission" date="2025-08" db="UniProtKB">
        <authorList>
            <consortium name="RefSeq"/>
        </authorList>
    </citation>
    <scope>IDENTIFICATION</scope>
    <source>
        <tissue evidence="6">Total insect</tissue>
    </source>
</reference>
<dbReference type="Pfam" id="PF05253">
    <property type="entry name" value="zf-U11-48K"/>
    <property type="match status" value="1"/>
</dbReference>
<protein>
    <submittedName>
        <fullName evidence="6">U11/U12 small nuclear ribonucleoprotein 48 kDa protein-like</fullName>
    </submittedName>
</protein>
<dbReference type="KEGG" id="tpal:117644306"/>
<dbReference type="PANTHER" id="PTHR21402:SF10">
    <property type="entry name" value="U11_U12 SMALL NUCLEAR RIBONUCLEOPROTEIN 48 KDA PROTEIN"/>
    <property type="match status" value="1"/>
</dbReference>
<dbReference type="InParanoid" id="A0A6P8YZ41"/>
<keyword evidence="1" id="KW-0479">Metal-binding</keyword>
<evidence type="ECO:0000256" key="1">
    <source>
        <dbReference type="ARBA" id="ARBA00022723"/>
    </source>
</evidence>
<dbReference type="InterPro" id="IPR022776">
    <property type="entry name" value="TRM13/UPF0224_CHHC_Znf_dom"/>
</dbReference>
<dbReference type="PANTHER" id="PTHR21402">
    <property type="entry name" value="GAMETOCYTE SPECIFIC FACTOR 1-RELATED"/>
    <property type="match status" value="1"/>
</dbReference>
<dbReference type="GO" id="GO:0005829">
    <property type="term" value="C:cytosol"/>
    <property type="evidence" value="ECO:0007669"/>
    <property type="project" value="TreeGrafter"/>
</dbReference>